<evidence type="ECO:0000256" key="10">
    <source>
        <dbReference type="ARBA" id="ARBA00023180"/>
    </source>
</evidence>
<dbReference type="InterPro" id="IPR001304">
    <property type="entry name" value="C-type_lectin-like"/>
</dbReference>
<comment type="subcellular location">
    <subcellularLocation>
        <location evidence="1">Membrane</location>
        <topology evidence="1">Single-pass type II membrane protein</topology>
    </subcellularLocation>
</comment>
<dbReference type="InterPro" id="IPR052013">
    <property type="entry name" value="Mouse_KLRs"/>
</dbReference>
<reference evidence="15" key="1">
    <citation type="submission" date="2025-08" db="UniProtKB">
        <authorList>
            <consortium name="RefSeq"/>
        </authorList>
    </citation>
    <scope>IDENTIFICATION</scope>
</reference>
<organism evidence="14 15">
    <name type="scientific">Erinaceus europaeus</name>
    <name type="common">Western European hedgehog</name>
    <dbReference type="NCBI Taxonomy" id="9365"/>
    <lineage>
        <taxon>Eukaryota</taxon>
        <taxon>Metazoa</taxon>
        <taxon>Chordata</taxon>
        <taxon>Craniata</taxon>
        <taxon>Vertebrata</taxon>
        <taxon>Euteleostomi</taxon>
        <taxon>Mammalia</taxon>
        <taxon>Eutheria</taxon>
        <taxon>Laurasiatheria</taxon>
        <taxon>Eulipotyphla</taxon>
        <taxon>Erinaceidae</taxon>
        <taxon>Erinaceinae</taxon>
        <taxon>Erinaceus</taxon>
    </lineage>
</organism>
<proteinExistence type="predicted"/>
<accession>A0ABM3XKY7</accession>
<evidence type="ECO:0000313" key="14">
    <source>
        <dbReference type="Proteomes" id="UP001652624"/>
    </source>
</evidence>
<dbReference type="SMART" id="SM00034">
    <property type="entry name" value="CLECT"/>
    <property type="match status" value="1"/>
</dbReference>
<evidence type="ECO:0000256" key="9">
    <source>
        <dbReference type="ARBA" id="ARBA00023170"/>
    </source>
</evidence>
<dbReference type="Proteomes" id="UP001652624">
    <property type="component" value="Chromosome 7"/>
</dbReference>
<keyword evidence="9" id="KW-0675">Receptor</keyword>
<dbReference type="Gene3D" id="3.10.100.10">
    <property type="entry name" value="Mannose-Binding Protein A, subunit A"/>
    <property type="match status" value="1"/>
</dbReference>
<dbReference type="InterPro" id="IPR033992">
    <property type="entry name" value="NKR-like_CTLD"/>
</dbReference>
<dbReference type="CDD" id="cd03593">
    <property type="entry name" value="CLECT_NK_receptors_like"/>
    <property type="match status" value="1"/>
</dbReference>
<sequence length="280" mass="32596">MSNQEVIYSTPKFLQFSSESQNRLKPDGVQGSGIKDDKEFSVPWNLIAMTLGILCLLLSVAVTVLGTKVFQHIEEKHQLEEMLQNLTQKHNTVKNNNCLKGQPWMNKTSEYDIPRNEGIQQKKEHLTEKNICHRKKNLSKSLQYQDKPLEENWSCCGVSCYYFTTENYDWEECKNICQMNRLSLLKIEDWEELNFIQTQVYQDNYWIGLSYNKKESNWKWIDSSTFSGINCSVKTLPSGKRECAFLTSTRIETIDCSNTYNCICKKSILAFSASNDRRKN</sequence>
<dbReference type="PANTHER" id="PTHR46329:SF1">
    <property type="entry name" value="KILLER CELL LECTIN-LIKE RECEPTOR 2"/>
    <property type="match status" value="1"/>
</dbReference>
<keyword evidence="5" id="KW-0735">Signal-anchor</keyword>
<feature type="domain" description="C-type lectin" evidence="13">
    <location>
        <begin position="156"/>
        <end position="265"/>
    </location>
</feature>
<dbReference type="Pfam" id="PF00059">
    <property type="entry name" value="Lectin_C"/>
    <property type="match status" value="1"/>
</dbReference>
<evidence type="ECO:0000259" key="13">
    <source>
        <dbReference type="PROSITE" id="PS50041"/>
    </source>
</evidence>
<evidence type="ECO:0000256" key="4">
    <source>
        <dbReference type="ARBA" id="ARBA00022889"/>
    </source>
</evidence>
<evidence type="ECO:0000256" key="1">
    <source>
        <dbReference type="ARBA" id="ARBA00004606"/>
    </source>
</evidence>
<name>A0ABM3XKY7_ERIEU</name>
<evidence type="ECO:0000256" key="3">
    <source>
        <dbReference type="ARBA" id="ARBA00022734"/>
    </source>
</evidence>
<keyword evidence="3" id="KW-0430">Lectin</keyword>
<keyword evidence="10" id="KW-0325">Glycoprotein</keyword>
<dbReference type="InterPro" id="IPR016187">
    <property type="entry name" value="CTDL_fold"/>
</dbReference>
<dbReference type="InterPro" id="IPR013600">
    <property type="entry name" value="Ly49_N"/>
</dbReference>
<evidence type="ECO:0000256" key="12">
    <source>
        <dbReference type="SAM" id="Phobius"/>
    </source>
</evidence>
<dbReference type="InterPro" id="IPR016186">
    <property type="entry name" value="C-type_lectin-like/link_sf"/>
</dbReference>
<feature type="coiled-coil region" evidence="11">
    <location>
        <begin position="69"/>
        <end position="96"/>
    </location>
</feature>
<keyword evidence="6 12" id="KW-1133">Transmembrane helix</keyword>
<keyword evidence="11" id="KW-0175">Coiled coil</keyword>
<evidence type="ECO:0000256" key="8">
    <source>
        <dbReference type="ARBA" id="ARBA00023157"/>
    </source>
</evidence>
<dbReference type="Pfam" id="PF08391">
    <property type="entry name" value="Ly49"/>
    <property type="match status" value="1"/>
</dbReference>
<keyword evidence="2 12" id="KW-0812">Transmembrane</keyword>
<evidence type="ECO:0000256" key="5">
    <source>
        <dbReference type="ARBA" id="ARBA00022968"/>
    </source>
</evidence>
<keyword evidence="7 12" id="KW-0472">Membrane</keyword>
<dbReference type="PANTHER" id="PTHR46329">
    <property type="entry name" value="KILLER CELL LECTIN-LIKE RECEPTOR 2"/>
    <property type="match status" value="1"/>
</dbReference>
<protein>
    <submittedName>
        <fullName evidence="15">Killer cell lectin-like receptor 2</fullName>
    </submittedName>
</protein>
<dbReference type="RefSeq" id="XP_060049488.1">
    <property type="nucleotide sequence ID" value="XM_060193505.1"/>
</dbReference>
<keyword evidence="14" id="KW-1185">Reference proteome</keyword>
<dbReference type="SUPFAM" id="SSF56436">
    <property type="entry name" value="C-type lectin-like"/>
    <property type="match status" value="1"/>
</dbReference>
<gene>
    <name evidence="15" type="primary">LOC103107080</name>
</gene>
<keyword evidence="8" id="KW-1015">Disulfide bond</keyword>
<keyword evidence="4" id="KW-0130">Cell adhesion</keyword>
<dbReference type="PROSITE" id="PS50041">
    <property type="entry name" value="C_TYPE_LECTIN_2"/>
    <property type="match status" value="1"/>
</dbReference>
<evidence type="ECO:0000256" key="11">
    <source>
        <dbReference type="SAM" id="Coils"/>
    </source>
</evidence>
<evidence type="ECO:0000256" key="6">
    <source>
        <dbReference type="ARBA" id="ARBA00022989"/>
    </source>
</evidence>
<dbReference type="GeneID" id="103107080"/>
<evidence type="ECO:0000256" key="2">
    <source>
        <dbReference type="ARBA" id="ARBA00022692"/>
    </source>
</evidence>
<feature type="transmembrane region" description="Helical" evidence="12">
    <location>
        <begin position="46"/>
        <end position="66"/>
    </location>
</feature>
<evidence type="ECO:0000256" key="7">
    <source>
        <dbReference type="ARBA" id="ARBA00023136"/>
    </source>
</evidence>
<evidence type="ECO:0000313" key="15">
    <source>
        <dbReference type="RefSeq" id="XP_060049488.1"/>
    </source>
</evidence>